<evidence type="ECO:0000259" key="2">
    <source>
        <dbReference type="Pfam" id="PF02558"/>
    </source>
</evidence>
<feature type="non-terminal residue" evidence="3">
    <location>
        <position position="75"/>
    </location>
</feature>
<dbReference type="Pfam" id="PF02558">
    <property type="entry name" value="ApbA"/>
    <property type="match status" value="1"/>
</dbReference>
<dbReference type="AlphaFoldDB" id="A0A0G4KZS4"/>
<evidence type="ECO:0000313" key="3">
    <source>
        <dbReference type="EMBL" id="CRK15231.1"/>
    </source>
</evidence>
<dbReference type="Proteomes" id="UP000044602">
    <property type="component" value="Unassembled WGS sequence"/>
</dbReference>
<reference evidence="3 4" key="1">
    <citation type="submission" date="2015-05" db="EMBL/GenBank/DDBJ databases">
        <authorList>
            <person name="Wang D.B."/>
            <person name="Wang M."/>
        </authorList>
    </citation>
    <scope>NUCLEOTIDE SEQUENCE [LARGE SCALE GENOMIC DNA]</scope>
    <source>
        <strain evidence="3">VL1</strain>
    </source>
</reference>
<keyword evidence="1" id="KW-0472">Membrane</keyword>
<dbReference type="PROSITE" id="PS51257">
    <property type="entry name" value="PROKAR_LIPOPROTEIN"/>
    <property type="match status" value="1"/>
</dbReference>
<name>A0A0G4KZS4_VERLO</name>
<dbReference type="InterPro" id="IPR013332">
    <property type="entry name" value="KPR_N"/>
</dbReference>
<gene>
    <name evidence="3" type="ORF">BN1708_011399</name>
</gene>
<dbReference type="GO" id="GO:0005737">
    <property type="term" value="C:cytoplasm"/>
    <property type="evidence" value="ECO:0007669"/>
    <property type="project" value="TreeGrafter"/>
</dbReference>
<keyword evidence="1" id="KW-0812">Transmembrane</keyword>
<evidence type="ECO:0000256" key="1">
    <source>
        <dbReference type="SAM" id="Phobius"/>
    </source>
</evidence>
<feature type="domain" description="Ketopantoate reductase N-terminal" evidence="2">
    <location>
        <begin position="16"/>
        <end position="73"/>
    </location>
</feature>
<dbReference type="Gene3D" id="3.40.50.720">
    <property type="entry name" value="NAD(P)-binding Rossmann-like Domain"/>
    <property type="match status" value="1"/>
</dbReference>
<keyword evidence="4" id="KW-1185">Reference proteome</keyword>
<dbReference type="InterPro" id="IPR051402">
    <property type="entry name" value="KPR-Related"/>
</dbReference>
<dbReference type="EMBL" id="CVQH01006335">
    <property type="protein sequence ID" value="CRK15231.1"/>
    <property type="molecule type" value="Genomic_DNA"/>
</dbReference>
<dbReference type="PANTHER" id="PTHR21708">
    <property type="entry name" value="PROBABLE 2-DEHYDROPANTOATE 2-REDUCTASE"/>
    <property type="match status" value="1"/>
</dbReference>
<sequence>MASHREPEPRPINAVFIGAGAVGCFYASRLHRPRKNVRVSLVARSNYKAIAASGVKLETHSFGDYVFAPEAAYPS</sequence>
<organism evidence="3 4">
    <name type="scientific">Verticillium longisporum</name>
    <name type="common">Verticillium dahliae var. longisporum</name>
    <dbReference type="NCBI Taxonomy" id="100787"/>
    <lineage>
        <taxon>Eukaryota</taxon>
        <taxon>Fungi</taxon>
        <taxon>Dikarya</taxon>
        <taxon>Ascomycota</taxon>
        <taxon>Pezizomycotina</taxon>
        <taxon>Sordariomycetes</taxon>
        <taxon>Hypocreomycetidae</taxon>
        <taxon>Glomerellales</taxon>
        <taxon>Plectosphaerellaceae</taxon>
        <taxon>Verticillium</taxon>
    </lineage>
</organism>
<evidence type="ECO:0000313" key="4">
    <source>
        <dbReference type="Proteomes" id="UP000044602"/>
    </source>
</evidence>
<keyword evidence="1" id="KW-1133">Transmembrane helix</keyword>
<dbReference type="STRING" id="100787.A0A0G4KZS4"/>
<protein>
    <recommendedName>
        <fullName evidence="2">Ketopantoate reductase N-terminal domain-containing protein</fullName>
    </recommendedName>
</protein>
<proteinExistence type="predicted"/>
<accession>A0A0G4KZS4</accession>
<dbReference type="PANTHER" id="PTHR21708:SF26">
    <property type="entry name" value="2-DEHYDROPANTOATE 2-REDUCTASE"/>
    <property type="match status" value="1"/>
</dbReference>
<feature type="transmembrane region" description="Helical" evidence="1">
    <location>
        <begin position="12"/>
        <end position="28"/>
    </location>
</feature>